<evidence type="ECO:0000259" key="7">
    <source>
        <dbReference type="SMART" id="SM00499"/>
    </source>
</evidence>
<evidence type="ECO:0000256" key="4">
    <source>
        <dbReference type="ARBA" id="ARBA00023121"/>
    </source>
</evidence>
<keyword evidence="3 6" id="KW-0813">Transport</keyword>
<comment type="caution">
    <text evidence="8">The sequence shown here is derived from an EMBL/GenBank/DDBJ whole genome shotgun (WGS) entry which is preliminary data.</text>
</comment>
<name>A0A218W2J0_PUNGR</name>
<reference evidence="9" key="1">
    <citation type="journal article" date="2017" name="Plant J.">
        <title>The pomegranate (Punica granatum L.) genome and the genomics of punicalagin biosynthesis.</title>
        <authorList>
            <person name="Qin G."/>
            <person name="Xu C."/>
            <person name="Ming R."/>
            <person name="Tang H."/>
            <person name="Guyot R."/>
            <person name="Kramer E.M."/>
            <person name="Hu Y."/>
            <person name="Yi X."/>
            <person name="Qi Y."/>
            <person name="Xu X."/>
            <person name="Gao Z."/>
            <person name="Pan H."/>
            <person name="Jian J."/>
            <person name="Tian Y."/>
            <person name="Yue Z."/>
            <person name="Xu Y."/>
        </authorList>
    </citation>
    <scope>NUCLEOTIDE SEQUENCE [LARGE SCALE GENOMIC DNA]</scope>
    <source>
        <strain evidence="9">cv. Dabenzi</strain>
    </source>
</reference>
<keyword evidence="5" id="KW-1015">Disulfide bond</keyword>
<dbReference type="InterPro" id="IPR036312">
    <property type="entry name" value="Bifun_inhib/LTP/seed_sf"/>
</dbReference>
<feature type="domain" description="Bifunctional inhibitor/plant lipid transfer protein/seed storage helical" evidence="7">
    <location>
        <begin position="14"/>
        <end position="99"/>
    </location>
</feature>
<comment type="similarity">
    <text evidence="2 6">Belongs to the plant LTP family.</text>
</comment>
<dbReference type="EMBL" id="MTKT01005400">
    <property type="protein sequence ID" value="OWM67057.1"/>
    <property type="molecule type" value="Genomic_DNA"/>
</dbReference>
<dbReference type="Proteomes" id="UP000197138">
    <property type="component" value="Unassembled WGS sequence"/>
</dbReference>
<proteinExistence type="inferred from homology"/>
<evidence type="ECO:0000256" key="5">
    <source>
        <dbReference type="ARBA" id="ARBA00023157"/>
    </source>
</evidence>
<evidence type="ECO:0000256" key="3">
    <source>
        <dbReference type="ARBA" id="ARBA00022448"/>
    </source>
</evidence>
<dbReference type="CDD" id="cd01960">
    <property type="entry name" value="nsLTP1"/>
    <property type="match status" value="1"/>
</dbReference>
<dbReference type="Gene3D" id="1.10.110.10">
    <property type="entry name" value="Plant lipid-transfer and hydrophobic proteins"/>
    <property type="match status" value="1"/>
</dbReference>
<evidence type="ECO:0000256" key="1">
    <source>
        <dbReference type="ARBA" id="ARBA00003211"/>
    </source>
</evidence>
<dbReference type="GO" id="GO:0006869">
    <property type="term" value="P:lipid transport"/>
    <property type="evidence" value="ECO:0007669"/>
    <property type="project" value="InterPro"/>
</dbReference>
<sequence>MVVASPAAEAALTCSQVTGSLAPCIPYLRNGGGAVPAACCSGIKSLVASAKTTADRQAACQCMKAAASGMPGINPALATGLPGKCGANIPYKISPTTDCKKYVPLIYASHCQVKRFVRETRPSTT</sequence>
<organism evidence="8 9">
    <name type="scientific">Punica granatum</name>
    <name type="common">Pomegranate</name>
    <dbReference type="NCBI Taxonomy" id="22663"/>
    <lineage>
        <taxon>Eukaryota</taxon>
        <taxon>Viridiplantae</taxon>
        <taxon>Streptophyta</taxon>
        <taxon>Embryophyta</taxon>
        <taxon>Tracheophyta</taxon>
        <taxon>Spermatophyta</taxon>
        <taxon>Magnoliopsida</taxon>
        <taxon>eudicotyledons</taxon>
        <taxon>Gunneridae</taxon>
        <taxon>Pentapetalae</taxon>
        <taxon>rosids</taxon>
        <taxon>malvids</taxon>
        <taxon>Myrtales</taxon>
        <taxon>Lythraceae</taxon>
        <taxon>Punica</taxon>
    </lineage>
</organism>
<dbReference type="SUPFAM" id="SSF47699">
    <property type="entry name" value="Bifunctional inhibitor/lipid-transfer protein/seed storage 2S albumin"/>
    <property type="match status" value="1"/>
</dbReference>
<gene>
    <name evidence="8" type="ORF">CDL15_Pgr000509</name>
</gene>
<dbReference type="SMART" id="SM00499">
    <property type="entry name" value="AAI"/>
    <property type="match status" value="1"/>
</dbReference>
<evidence type="ECO:0000256" key="2">
    <source>
        <dbReference type="ARBA" id="ARBA00009748"/>
    </source>
</evidence>
<evidence type="ECO:0000256" key="6">
    <source>
        <dbReference type="RuleBase" id="RU000628"/>
    </source>
</evidence>
<dbReference type="InterPro" id="IPR016140">
    <property type="entry name" value="Bifunc_inhib/LTP/seed_store"/>
</dbReference>
<dbReference type="GO" id="GO:0008289">
    <property type="term" value="F:lipid binding"/>
    <property type="evidence" value="ECO:0007669"/>
    <property type="project" value="UniProtKB-KW"/>
</dbReference>
<evidence type="ECO:0000313" key="8">
    <source>
        <dbReference type="EMBL" id="OWM67057.1"/>
    </source>
</evidence>
<evidence type="ECO:0000313" key="9">
    <source>
        <dbReference type="Proteomes" id="UP000197138"/>
    </source>
</evidence>
<dbReference type="Pfam" id="PF00234">
    <property type="entry name" value="Tryp_alpha_amyl"/>
    <property type="match status" value="1"/>
</dbReference>
<dbReference type="FunFam" id="1.10.110.10:FF:000002">
    <property type="entry name" value="Non-specific lipid-transfer protein"/>
    <property type="match status" value="1"/>
</dbReference>
<dbReference type="PRINTS" id="PR00382">
    <property type="entry name" value="LIPIDTRNSFER"/>
</dbReference>
<protein>
    <recommendedName>
        <fullName evidence="6">Non-specific lipid-transfer protein</fullName>
    </recommendedName>
</protein>
<keyword evidence="4 6" id="KW-0446">Lipid-binding</keyword>
<dbReference type="InterPro" id="IPR000528">
    <property type="entry name" value="Plant_nsLTP"/>
</dbReference>
<dbReference type="AlphaFoldDB" id="A0A218W2J0"/>
<dbReference type="PANTHER" id="PTHR33076">
    <property type="entry name" value="NON-SPECIFIC LIPID-TRANSFER PROTEIN 2-RELATED"/>
    <property type="match status" value="1"/>
</dbReference>
<accession>A0A218W2J0</accession>
<comment type="function">
    <text evidence="1 6">Plant non-specific lipid-transfer proteins transfer phospholipids as well as galactolipids across membranes. May play a role in wax or cutin deposition in the cell walls of expanding epidermal cells and certain secretory tissues.</text>
</comment>